<feature type="binding site" evidence="20 22">
    <location>
        <position position="249"/>
    </location>
    <ligand>
        <name>ATP</name>
        <dbReference type="ChEBI" id="CHEBI:30616"/>
    </ligand>
</feature>
<dbReference type="InterPro" id="IPR011009">
    <property type="entry name" value="Kinase-like_dom_sf"/>
</dbReference>
<dbReference type="InterPro" id="IPR017164">
    <property type="entry name" value="Wee1-like_protein_kinase"/>
</dbReference>
<keyword evidence="26" id="KW-1185">Reference proteome</keyword>
<evidence type="ECO:0000256" key="1">
    <source>
        <dbReference type="ARBA" id="ARBA00004123"/>
    </source>
</evidence>
<comment type="catalytic activity">
    <reaction evidence="17">
        <text>L-tyrosyl-[protein] + ATP = O-phospho-L-tyrosyl-[protein] + ADP + H(+)</text>
        <dbReference type="Rhea" id="RHEA:10596"/>
        <dbReference type="Rhea" id="RHEA-COMP:10136"/>
        <dbReference type="Rhea" id="RHEA-COMP:20101"/>
        <dbReference type="ChEBI" id="CHEBI:15378"/>
        <dbReference type="ChEBI" id="CHEBI:30616"/>
        <dbReference type="ChEBI" id="CHEBI:46858"/>
        <dbReference type="ChEBI" id="CHEBI:61978"/>
        <dbReference type="ChEBI" id="CHEBI:456216"/>
        <dbReference type="EC" id="2.7.10.2"/>
    </reaction>
    <physiologicalReaction direction="left-to-right" evidence="17">
        <dbReference type="Rhea" id="RHEA:10597"/>
    </physiologicalReaction>
</comment>
<comment type="cofactor">
    <cofactor evidence="21">
        <name>Mg(2+)</name>
        <dbReference type="ChEBI" id="CHEBI:18420"/>
    </cofactor>
    <text evidence="21">Binds 2 magnesium ions per subunit.</text>
</comment>
<dbReference type="PROSITE" id="PS00108">
    <property type="entry name" value="PROTEIN_KINASE_ST"/>
    <property type="match status" value="1"/>
</dbReference>
<evidence type="ECO:0000256" key="23">
    <source>
        <dbReference type="SAM" id="MobiDB-lite"/>
    </source>
</evidence>
<dbReference type="InterPro" id="IPR050339">
    <property type="entry name" value="CC_SR_Kinase"/>
</dbReference>
<keyword evidence="11" id="KW-0539">Nucleus</keyword>
<evidence type="ECO:0000256" key="17">
    <source>
        <dbReference type="ARBA" id="ARBA00051942"/>
    </source>
</evidence>
<keyword evidence="3" id="KW-0808">Transferase</keyword>
<evidence type="ECO:0000256" key="12">
    <source>
        <dbReference type="ARBA" id="ARBA00023254"/>
    </source>
</evidence>
<keyword evidence="4 21" id="KW-0479">Metal-binding</keyword>
<dbReference type="InterPro" id="IPR008271">
    <property type="entry name" value="Ser/Thr_kinase_AS"/>
</dbReference>
<keyword evidence="8 21" id="KW-0460">Magnesium</keyword>
<dbReference type="GO" id="GO:0005524">
    <property type="term" value="F:ATP binding"/>
    <property type="evidence" value="ECO:0007669"/>
    <property type="project" value="UniProtKB-UniRule"/>
</dbReference>
<dbReference type="GO" id="GO:0000287">
    <property type="term" value="F:magnesium ion binding"/>
    <property type="evidence" value="ECO:0007669"/>
    <property type="project" value="InterPro"/>
</dbReference>
<dbReference type="GO" id="GO:0000278">
    <property type="term" value="P:mitotic cell cycle"/>
    <property type="evidence" value="ECO:0007669"/>
    <property type="project" value="InterPro"/>
</dbReference>
<evidence type="ECO:0000256" key="18">
    <source>
        <dbReference type="ARBA" id="ARBA00059782"/>
    </source>
</evidence>
<sequence length="568" mass="63585">AFSPTVESSLAEMDDSSINRELKQKLSFSCGEEESENKEQKEAQEGLEAQTLTPEQSESKDSEALSTPPRIPLRDERELHTFQEKRQVSPEPVLGTLVSEPPKCPTTPAQPDDRSKLLYCKSPVTPKDQPSQSMISSTGKLPSRGSKHFRLTPVPVTDERAPLALSYRKEFQFLHSSGKRKTRGYLEEADPGEDKVEQGLPAKRSVLRETDMTSRYEKEFMELEIIGVGEFGTVYKCIKRLDGCVYAIKRSTNSFAEVYNENSILHEVYAHAVLGHHPHVVRYYSSWVEDDHMIIQNEYCNGGSLEDAIEDARSGFEEPKLKDILLQISLGLKYIHNAGMVHLDIKPSNIFICHRDSPIVQEDIENDADWFLSTNVIYKIGDLGLATSISEPRVEEGDIHFLANEILQEDYQHLPKGDIFALGLTIALAAGAESLPSNGDEWHDIRQGNLPDIPQELSEEFYNLLKKMIHPDPRERPSAALLARSRVLRPTLGKTEELQQQLNLERMKTATLERELREAQKAQKAQEPREGHSDSEVSGILTRSGSTKCLEGGKSAKSSSSTCGDSSP</sequence>
<evidence type="ECO:0000256" key="21">
    <source>
        <dbReference type="PIRSR" id="PIRSR037281-3"/>
    </source>
</evidence>
<feature type="binding site" evidence="21">
    <location>
        <position position="382"/>
    </location>
    <ligand>
        <name>Mg(2+)</name>
        <dbReference type="ChEBI" id="CHEBI:18420"/>
        <label>1</label>
    </ligand>
</feature>
<dbReference type="FunFam" id="1.10.510.10:FF:000217">
    <property type="entry name" value="Wee1-like protein kinase"/>
    <property type="match status" value="1"/>
</dbReference>
<organism evidence="25 26">
    <name type="scientific">Cnephaeus nilssonii</name>
    <name type="common">Northern bat</name>
    <name type="synonym">Eptesicus nilssonii</name>
    <dbReference type="NCBI Taxonomy" id="3371016"/>
    <lineage>
        <taxon>Eukaryota</taxon>
        <taxon>Metazoa</taxon>
        <taxon>Chordata</taxon>
        <taxon>Craniata</taxon>
        <taxon>Vertebrata</taxon>
        <taxon>Euteleostomi</taxon>
        <taxon>Mammalia</taxon>
        <taxon>Eutheria</taxon>
        <taxon>Laurasiatheria</taxon>
        <taxon>Chiroptera</taxon>
        <taxon>Yangochiroptera</taxon>
        <taxon>Vespertilionidae</taxon>
        <taxon>Cnephaeus</taxon>
    </lineage>
</organism>
<feature type="compositionally biased region" description="Basic and acidic residues" evidence="23">
    <location>
        <begin position="516"/>
        <end position="535"/>
    </location>
</feature>
<comment type="subcellular location">
    <subcellularLocation>
        <location evidence="1">Nucleus</location>
    </subcellularLocation>
</comment>
<evidence type="ECO:0000256" key="6">
    <source>
        <dbReference type="ARBA" id="ARBA00022777"/>
    </source>
</evidence>
<dbReference type="Gene3D" id="3.30.200.20">
    <property type="entry name" value="Phosphorylase Kinase, domain 1"/>
    <property type="match status" value="1"/>
</dbReference>
<keyword evidence="9" id="KW-0175">Coiled coil</keyword>
<dbReference type="SMART" id="SM00220">
    <property type="entry name" value="S_TKc"/>
    <property type="match status" value="1"/>
</dbReference>
<evidence type="ECO:0000259" key="24">
    <source>
        <dbReference type="PROSITE" id="PS50011"/>
    </source>
</evidence>
<dbReference type="EMBL" id="JAULJE010000014">
    <property type="protein sequence ID" value="KAK1335080.1"/>
    <property type="molecule type" value="Genomic_DNA"/>
</dbReference>
<feature type="binding site" evidence="21">
    <location>
        <position position="349"/>
    </location>
    <ligand>
        <name>Mg(2+)</name>
        <dbReference type="ChEBI" id="CHEBI:18420"/>
        <label>1</label>
    </ligand>
</feature>
<protein>
    <recommendedName>
        <fullName evidence="14">Wee1-like protein kinase 2</fullName>
        <ecNumber evidence="2">2.7.10.2</ecNumber>
    </recommendedName>
    <alternativeName>
        <fullName evidence="15">Wee1-like protein kinase 1B</fullName>
    </alternativeName>
    <alternativeName>
        <fullName evidence="16">Wee1B kinase</fullName>
    </alternativeName>
</protein>
<feature type="region of interest" description="Disordered" evidence="23">
    <location>
        <begin position="25"/>
        <end position="150"/>
    </location>
</feature>
<keyword evidence="10" id="KW-0829">Tyrosine-protein kinase</keyword>
<comment type="function">
    <text evidence="18">Oocyte-specific protein tyrosine kinase that phosphorylates and inhibits CDK1 and acts as a key regulator of meiosis during both prophase I and metaphase II. Required to maintain meiotic arrest in oocytes during the germinal vesicle (GV) stage, a long period of quiescence at dictyate prophase I, by phosphorylating CDK1 at 'Tyr-15', leading to inhibit CDK1 activity and prevent meiotic reentry. Also required for metaphase II exit during egg activation by phosphorylating CDK1 at 'Tyr-15', to ensure exit from meiosis in oocytes and promote pronuclear formation.</text>
</comment>
<feature type="compositionally biased region" description="Basic and acidic residues" evidence="23">
    <location>
        <begin position="72"/>
        <end position="88"/>
    </location>
</feature>
<evidence type="ECO:0000256" key="3">
    <source>
        <dbReference type="ARBA" id="ARBA00022679"/>
    </source>
</evidence>
<dbReference type="FunFam" id="3.30.200.20:FF:000115">
    <property type="entry name" value="Wee1-like kinase 2"/>
    <property type="match status" value="1"/>
</dbReference>
<evidence type="ECO:0000256" key="11">
    <source>
        <dbReference type="ARBA" id="ARBA00023242"/>
    </source>
</evidence>
<proteinExistence type="inferred from homology"/>
<evidence type="ECO:0000256" key="13">
    <source>
        <dbReference type="ARBA" id="ARBA00037982"/>
    </source>
</evidence>
<feature type="region of interest" description="Disordered" evidence="23">
    <location>
        <begin position="516"/>
        <end position="568"/>
    </location>
</feature>
<evidence type="ECO:0000256" key="14">
    <source>
        <dbReference type="ARBA" id="ARBA00040089"/>
    </source>
</evidence>
<dbReference type="Gene3D" id="1.10.510.10">
    <property type="entry name" value="Transferase(Phosphotransferase) domain 1"/>
    <property type="match status" value="1"/>
</dbReference>
<dbReference type="PROSITE" id="PS00107">
    <property type="entry name" value="PROTEIN_KINASE_ATP"/>
    <property type="match status" value="1"/>
</dbReference>
<feature type="non-terminal residue" evidence="25">
    <location>
        <position position="1"/>
    </location>
</feature>
<evidence type="ECO:0000256" key="19">
    <source>
        <dbReference type="PIRSR" id="PIRSR037281-1"/>
    </source>
</evidence>
<evidence type="ECO:0000256" key="10">
    <source>
        <dbReference type="ARBA" id="ARBA00023137"/>
    </source>
</evidence>
<dbReference type="GO" id="GO:0004715">
    <property type="term" value="F:non-membrane spanning protein tyrosine kinase activity"/>
    <property type="evidence" value="ECO:0007669"/>
    <property type="project" value="UniProtKB-EC"/>
</dbReference>
<dbReference type="GO" id="GO:0005634">
    <property type="term" value="C:nucleus"/>
    <property type="evidence" value="ECO:0007669"/>
    <property type="project" value="UniProtKB-SubCell"/>
</dbReference>
<evidence type="ECO:0000313" key="26">
    <source>
        <dbReference type="Proteomes" id="UP001177744"/>
    </source>
</evidence>
<dbReference type="EC" id="2.7.10.2" evidence="2"/>
<evidence type="ECO:0000256" key="15">
    <source>
        <dbReference type="ARBA" id="ARBA00041610"/>
    </source>
</evidence>
<evidence type="ECO:0000256" key="9">
    <source>
        <dbReference type="ARBA" id="ARBA00023054"/>
    </source>
</evidence>
<dbReference type="PANTHER" id="PTHR11042:SF75">
    <property type="entry name" value="WEE1-LIKE PROTEIN KINASE 2"/>
    <property type="match status" value="1"/>
</dbReference>
<feature type="compositionally biased region" description="Polar residues" evidence="23">
    <location>
        <begin position="556"/>
        <end position="568"/>
    </location>
</feature>
<feature type="compositionally biased region" description="Polar residues" evidence="23">
    <location>
        <begin position="128"/>
        <end position="140"/>
    </location>
</feature>
<evidence type="ECO:0000256" key="4">
    <source>
        <dbReference type="ARBA" id="ARBA00022723"/>
    </source>
</evidence>
<dbReference type="GO" id="GO:0051321">
    <property type="term" value="P:meiotic cell cycle"/>
    <property type="evidence" value="ECO:0007669"/>
    <property type="project" value="UniProtKB-KW"/>
</dbReference>
<evidence type="ECO:0000256" key="7">
    <source>
        <dbReference type="ARBA" id="ARBA00022840"/>
    </source>
</evidence>
<comment type="similarity">
    <text evidence="13">Belongs to the protein kinase superfamily. Ser/Thr protein kinase family. GCN2 subfamily.</text>
</comment>
<dbReference type="PIRSF" id="PIRSF037281">
    <property type="entry name" value="Wee1-like_protein_kinase"/>
    <property type="match status" value="1"/>
</dbReference>
<feature type="domain" description="Protein kinase" evidence="24">
    <location>
        <begin position="220"/>
        <end position="492"/>
    </location>
</feature>
<dbReference type="InterPro" id="IPR000719">
    <property type="entry name" value="Prot_kinase_dom"/>
</dbReference>
<feature type="active site" description="Proton acceptor" evidence="19">
    <location>
        <position position="344"/>
    </location>
</feature>
<evidence type="ECO:0000313" key="25">
    <source>
        <dbReference type="EMBL" id="KAK1335080.1"/>
    </source>
</evidence>
<dbReference type="PROSITE" id="PS50011">
    <property type="entry name" value="PROTEIN_KINASE_DOM"/>
    <property type="match status" value="1"/>
</dbReference>
<dbReference type="GO" id="GO:0060631">
    <property type="term" value="P:regulation of meiosis I"/>
    <property type="evidence" value="ECO:0007669"/>
    <property type="project" value="TreeGrafter"/>
</dbReference>
<comment type="caution">
    <text evidence="25">The sequence shown here is derived from an EMBL/GenBank/DDBJ whole genome shotgun (WGS) entry which is preliminary data.</text>
</comment>
<evidence type="ECO:0000256" key="2">
    <source>
        <dbReference type="ARBA" id="ARBA00011903"/>
    </source>
</evidence>
<evidence type="ECO:0000256" key="8">
    <source>
        <dbReference type="ARBA" id="ARBA00022842"/>
    </source>
</evidence>
<dbReference type="InterPro" id="IPR017441">
    <property type="entry name" value="Protein_kinase_ATP_BS"/>
</dbReference>
<keyword evidence="6" id="KW-0418">Kinase</keyword>
<name>A0AA40HPQ7_CNENI</name>
<evidence type="ECO:0000256" key="16">
    <source>
        <dbReference type="ARBA" id="ARBA00042459"/>
    </source>
</evidence>
<dbReference type="GO" id="GO:0005737">
    <property type="term" value="C:cytoplasm"/>
    <property type="evidence" value="ECO:0007669"/>
    <property type="project" value="TreeGrafter"/>
</dbReference>
<keyword evidence="5 20" id="KW-0547">Nucleotide-binding</keyword>
<keyword evidence="7 20" id="KW-0067">ATP-binding</keyword>
<reference evidence="25" key="1">
    <citation type="submission" date="2023-06" db="EMBL/GenBank/DDBJ databases">
        <title>Reference genome for the Northern bat (Eptesicus nilssonii), a most northern bat species.</title>
        <authorList>
            <person name="Laine V.N."/>
            <person name="Pulliainen A.T."/>
            <person name="Lilley T.M."/>
        </authorList>
    </citation>
    <scope>NUCLEOTIDE SEQUENCE</scope>
    <source>
        <strain evidence="25">BLF_Eptnil</strain>
        <tissue evidence="25">Kidney</tissue>
    </source>
</reference>
<evidence type="ECO:0000256" key="22">
    <source>
        <dbReference type="PROSITE-ProRule" id="PRU10141"/>
    </source>
</evidence>
<gene>
    <name evidence="25" type="ORF">QTO34_004656</name>
</gene>
<dbReference type="Pfam" id="PF00069">
    <property type="entry name" value="Pkinase"/>
    <property type="match status" value="1"/>
</dbReference>
<accession>A0AA40HPQ7</accession>
<dbReference type="PANTHER" id="PTHR11042">
    <property type="entry name" value="EUKARYOTIC TRANSLATION INITIATION FACTOR 2-ALPHA KINASE EIF2-ALPHA KINASE -RELATED"/>
    <property type="match status" value="1"/>
</dbReference>
<evidence type="ECO:0000256" key="20">
    <source>
        <dbReference type="PIRSR" id="PIRSR037281-2"/>
    </source>
</evidence>
<dbReference type="Proteomes" id="UP001177744">
    <property type="component" value="Unassembled WGS sequence"/>
</dbReference>
<dbReference type="SUPFAM" id="SSF56112">
    <property type="entry name" value="Protein kinase-like (PK-like)"/>
    <property type="match status" value="1"/>
</dbReference>
<keyword evidence="12" id="KW-0469">Meiosis</keyword>
<dbReference type="AlphaFoldDB" id="A0AA40HPQ7"/>
<evidence type="ECO:0000256" key="5">
    <source>
        <dbReference type="ARBA" id="ARBA00022741"/>
    </source>
</evidence>
<feature type="binding site" evidence="20">
    <location>
        <begin position="226"/>
        <end position="234"/>
    </location>
    <ligand>
        <name>ATP</name>
        <dbReference type="ChEBI" id="CHEBI:30616"/>
    </ligand>
</feature>